<keyword evidence="2" id="KW-0808">Transferase</keyword>
<organism evidence="2 3">
    <name type="scientific">Paraburkholderia kirstenboschensis</name>
    <dbReference type="NCBI Taxonomy" id="1245436"/>
    <lineage>
        <taxon>Bacteria</taxon>
        <taxon>Pseudomonadati</taxon>
        <taxon>Pseudomonadota</taxon>
        <taxon>Betaproteobacteria</taxon>
        <taxon>Burkholderiales</taxon>
        <taxon>Burkholderiaceae</taxon>
        <taxon>Paraburkholderia</taxon>
    </lineage>
</organism>
<evidence type="ECO:0000313" key="2">
    <source>
        <dbReference type="EMBL" id="WOD18636.1"/>
    </source>
</evidence>
<dbReference type="NCBIfam" id="TIGR01444">
    <property type="entry name" value="fkbM_fam"/>
    <property type="match status" value="1"/>
</dbReference>
<sequence length="315" mass="35701">MDIDSQTVPASQPFLSKKVLAKRVSARNFSYVVDRLSFHRLNGLAEKHLRARGHKMAVFANEHIGGFIHVFGVYEQEELDVLFSFLEPLHDVFRAGVGLDIGANIGNHSLYFSNIFDEVYCFEPNPSIFYLLEFNVSFRKKIKAFNIGLGDKKGTFRLSEVPDNMGESAIVTDQLGADADANCVDVQIDRLDNLDYRDKGLCFIKMDVEGFEPKVLQGGLRTITKHWPLIVLEQHESDFKEGDSESISILRDLGYKFCWHQSGTGSRNTFIRRIFNFTEMFAGRTHKVVTAEDVPPGNYSMLIAVPPRFQAPLHM</sequence>
<dbReference type="Pfam" id="PF05050">
    <property type="entry name" value="Methyltransf_21"/>
    <property type="match status" value="1"/>
</dbReference>
<dbReference type="PANTHER" id="PTHR34203">
    <property type="entry name" value="METHYLTRANSFERASE, FKBM FAMILY PROTEIN"/>
    <property type="match status" value="1"/>
</dbReference>
<keyword evidence="2" id="KW-0489">Methyltransferase</keyword>
<dbReference type="GO" id="GO:0008168">
    <property type="term" value="F:methyltransferase activity"/>
    <property type="evidence" value="ECO:0007669"/>
    <property type="project" value="UniProtKB-KW"/>
</dbReference>
<feature type="domain" description="Methyltransferase FkbM" evidence="1">
    <location>
        <begin position="100"/>
        <end position="257"/>
    </location>
</feature>
<name>A0ABZ0EPW0_9BURK</name>
<dbReference type="PANTHER" id="PTHR34203:SF15">
    <property type="entry name" value="SLL1173 PROTEIN"/>
    <property type="match status" value="1"/>
</dbReference>
<dbReference type="InterPro" id="IPR029063">
    <property type="entry name" value="SAM-dependent_MTases_sf"/>
</dbReference>
<evidence type="ECO:0000259" key="1">
    <source>
        <dbReference type="Pfam" id="PF05050"/>
    </source>
</evidence>
<dbReference type="Gene3D" id="3.40.50.150">
    <property type="entry name" value="Vaccinia Virus protein VP39"/>
    <property type="match status" value="1"/>
</dbReference>
<dbReference type="EMBL" id="CP136513">
    <property type="protein sequence ID" value="WOD18636.1"/>
    <property type="molecule type" value="Genomic_DNA"/>
</dbReference>
<dbReference type="SUPFAM" id="SSF53335">
    <property type="entry name" value="S-adenosyl-L-methionine-dependent methyltransferases"/>
    <property type="match status" value="1"/>
</dbReference>
<protein>
    <submittedName>
        <fullName evidence="2">FkbM family methyltransferase</fullName>
    </submittedName>
</protein>
<reference evidence="2 3" key="1">
    <citation type="submission" date="2023-10" db="EMBL/GenBank/DDBJ databases">
        <title>Surface-active antibiotics is a multifunctional adaptation for post-fire microbes.</title>
        <authorList>
            <person name="Liu M.D."/>
            <person name="Du Y."/>
            <person name="Koupaei S.K."/>
            <person name="Kim N.R."/>
            <person name="Zhang W."/>
            <person name="Traxler M.F."/>
        </authorList>
    </citation>
    <scope>NUCLEOTIDE SEQUENCE [LARGE SCALE GENOMIC DNA]</scope>
    <source>
        <strain evidence="2 3">F3</strain>
    </source>
</reference>
<dbReference type="GO" id="GO:0032259">
    <property type="term" value="P:methylation"/>
    <property type="evidence" value="ECO:0007669"/>
    <property type="project" value="UniProtKB-KW"/>
</dbReference>
<dbReference type="Proteomes" id="UP001302652">
    <property type="component" value="Chromosome 1"/>
</dbReference>
<dbReference type="RefSeq" id="WP_317020894.1">
    <property type="nucleotide sequence ID" value="NZ_CP136513.1"/>
</dbReference>
<dbReference type="InterPro" id="IPR006342">
    <property type="entry name" value="FkbM_mtfrase"/>
</dbReference>
<keyword evidence="3" id="KW-1185">Reference proteome</keyword>
<dbReference type="InterPro" id="IPR052514">
    <property type="entry name" value="SAM-dependent_MTase"/>
</dbReference>
<proteinExistence type="predicted"/>
<accession>A0ABZ0EPW0</accession>
<evidence type="ECO:0000313" key="3">
    <source>
        <dbReference type="Proteomes" id="UP001302652"/>
    </source>
</evidence>
<gene>
    <name evidence="2" type="ORF">RW095_38705</name>
</gene>